<keyword evidence="3" id="KW-1185">Reference proteome</keyword>
<dbReference type="RefSeq" id="WP_035167938.1">
    <property type="nucleotide sequence ID" value="NZ_CP018906.1"/>
</dbReference>
<evidence type="ECO:0000256" key="1">
    <source>
        <dbReference type="SAM" id="SignalP"/>
    </source>
</evidence>
<evidence type="ECO:0000313" key="2">
    <source>
        <dbReference type="EMBL" id="AQW21474.1"/>
    </source>
</evidence>
<dbReference type="Proteomes" id="UP000030361">
    <property type="component" value="Chromosome"/>
</dbReference>
<dbReference type="AlphaFoldDB" id="A0A1S6QIN8"/>
<organism evidence="2 3">
    <name type="scientific">Lentilactobacillus curieae</name>
    <dbReference type="NCBI Taxonomy" id="1138822"/>
    <lineage>
        <taxon>Bacteria</taxon>
        <taxon>Bacillati</taxon>
        <taxon>Bacillota</taxon>
        <taxon>Bacilli</taxon>
        <taxon>Lactobacillales</taxon>
        <taxon>Lactobacillaceae</taxon>
        <taxon>Lentilactobacillus</taxon>
    </lineage>
</organism>
<reference evidence="2 3" key="1">
    <citation type="journal article" date="2015" name="Genome Announc.">
        <title>Genome Sequence of Lactobacillus curieae CCTCC M 2011381T, a Novel Producer of Gamma-aminobutyric Acid.</title>
        <authorList>
            <person name="Wang Y."/>
            <person name="Wang Y."/>
            <person name="Lang C."/>
            <person name="Wei D."/>
            <person name="Xu P."/>
            <person name="Xie J."/>
        </authorList>
    </citation>
    <scope>NUCLEOTIDE SEQUENCE [LARGE SCALE GENOMIC DNA]</scope>
    <source>
        <strain evidence="2 3">CCTCC M 2011381</strain>
    </source>
</reference>
<evidence type="ECO:0000313" key="3">
    <source>
        <dbReference type="Proteomes" id="UP000030361"/>
    </source>
</evidence>
<dbReference type="EMBL" id="CP018906">
    <property type="protein sequence ID" value="AQW21474.1"/>
    <property type="molecule type" value="Genomic_DNA"/>
</dbReference>
<protein>
    <submittedName>
        <fullName evidence="2">Uncharacterized protein</fullName>
    </submittedName>
</protein>
<feature type="chain" id="PRO_5010559971" evidence="1">
    <location>
        <begin position="26"/>
        <end position="133"/>
    </location>
</feature>
<accession>A0A1S6QIN8</accession>
<dbReference type="KEGG" id="lcu:PL11_005760"/>
<proteinExistence type="predicted"/>
<gene>
    <name evidence="2" type="ORF">PL11_005760</name>
</gene>
<feature type="signal peptide" evidence="1">
    <location>
        <begin position="1"/>
        <end position="25"/>
    </location>
</feature>
<dbReference type="eggNOG" id="ENOG5030AVZ">
    <property type="taxonomic scope" value="Bacteria"/>
</dbReference>
<name>A0A1S6QIN8_9LACO</name>
<keyword evidence="1" id="KW-0732">Signal</keyword>
<dbReference type="OrthoDB" id="2330102at2"/>
<sequence>MNKKILLSAATLAGFLALTPAVTNASQWHKGTPKALRSAWVSSKSFNGRHSTVKIYAGHVTYKSALLPDPQTVTQIKYKKTSAHHYTVSGKYFNNAPAGGIRETLKLKVISHNKVYVKVPNSAGMGINGYYVR</sequence>